<evidence type="ECO:0000313" key="2">
    <source>
        <dbReference type="Proteomes" id="UP000598775"/>
    </source>
</evidence>
<dbReference type="Proteomes" id="UP000598775">
    <property type="component" value="Unassembled WGS sequence"/>
</dbReference>
<reference evidence="1 2" key="1">
    <citation type="journal article" date="2014" name="Int. J. Syst. Evol. Microbiol.">
        <title>Complete genome sequence of Corynebacterium casei LMG S-19264T (=DSM 44701T), isolated from a smear-ripened cheese.</title>
        <authorList>
            <consortium name="US DOE Joint Genome Institute (JGI-PGF)"/>
            <person name="Walter F."/>
            <person name="Albersmeier A."/>
            <person name="Kalinowski J."/>
            <person name="Ruckert C."/>
        </authorList>
    </citation>
    <scope>NUCLEOTIDE SEQUENCE [LARGE SCALE GENOMIC DNA]</scope>
    <source>
        <strain evidence="1 2">CGMCC 1.12976</strain>
    </source>
</reference>
<name>A0A917EUT6_9MICO</name>
<dbReference type="EMBL" id="BMGP01000001">
    <property type="protein sequence ID" value="GGF15078.1"/>
    <property type="molecule type" value="Genomic_DNA"/>
</dbReference>
<proteinExistence type="predicted"/>
<sequence>MARGDTVRRLRVPVGNTVMEPDLYNETSGEIVEAKKSSARGYVRNAIGQVLDYVHTAQKVMNGVRPSILLPGIPTPDLVELCASLGITVWVRD</sequence>
<comment type="caution">
    <text evidence="1">The sequence shown here is derived from an EMBL/GenBank/DDBJ whole genome shotgun (WGS) entry which is preliminary data.</text>
</comment>
<keyword evidence="2" id="KW-1185">Reference proteome</keyword>
<protein>
    <submittedName>
        <fullName evidence="1">Uncharacterized protein</fullName>
    </submittedName>
</protein>
<evidence type="ECO:0000313" key="1">
    <source>
        <dbReference type="EMBL" id="GGF15078.1"/>
    </source>
</evidence>
<organism evidence="1 2">
    <name type="scientific">Subtercola lobariae</name>
    <dbReference type="NCBI Taxonomy" id="1588641"/>
    <lineage>
        <taxon>Bacteria</taxon>
        <taxon>Bacillati</taxon>
        <taxon>Actinomycetota</taxon>
        <taxon>Actinomycetes</taxon>
        <taxon>Micrococcales</taxon>
        <taxon>Microbacteriaceae</taxon>
        <taxon>Subtercola</taxon>
    </lineage>
</organism>
<dbReference type="RefSeq" id="WP_188673472.1">
    <property type="nucleotide sequence ID" value="NZ_BMGP01000001.1"/>
</dbReference>
<dbReference type="AlphaFoldDB" id="A0A917EUT6"/>
<gene>
    <name evidence="1" type="ORF">GCM10011399_06210</name>
</gene>
<accession>A0A917EUT6</accession>